<keyword evidence="1" id="KW-1133">Transmembrane helix</keyword>
<gene>
    <name evidence="2" type="ORF">H9Q79_06150</name>
</gene>
<feature type="transmembrane region" description="Helical" evidence="1">
    <location>
        <begin position="77"/>
        <end position="96"/>
    </location>
</feature>
<feature type="transmembrane region" description="Helical" evidence="1">
    <location>
        <begin position="39"/>
        <end position="65"/>
    </location>
</feature>
<accession>A0A7G9GGD2</accession>
<dbReference type="KEGG" id="whj:H9Q79_06150"/>
<keyword evidence="1" id="KW-0472">Membrane</keyword>
<organism evidence="2 3">
    <name type="scientific">Wansuia hejianensis</name>
    <dbReference type="NCBI Taxonomy" id="2763667"/>
    <lineage>
        <taxon>Bacteria</taxon>
        <taxon>Bacillati</taxon>
        <taxon>Bacillota</taxon>
        <taxon>Clostridia</taxon>
        <taxon>Lachnospirales</taxon>
        <taxon>Lachnospiraceae</taxon>
        <taxon>Wansuia</taxon>
    </lineage>
</organism>
<dbReference type="RefSeq" id="WP_118643798.1">
    <property type="nucleotide sequence ID" value="NZ_CP060635.1"/>
</dbReference>
<keyword evidence="1" id="KW-0812">Transmembrane</keyword>
<protein>
    <recommendedName>
        <fullName evidence="4">DoxX-like protein</fullName>
    </recommendedName>
</protein>
<evidence type="ECO:0000313" key="2">
    <source>
        <dbReference type="EMBL" id="QNM09864.1"/>
    </source>
</evidence>
<feature type="transmembrane region" description="Helical" evidence="1">
    <location>
        <begin position="12"/>
        <end position="33"/>
    </location>
</feature>
<proteinExistence type="predicted"/>
<dbReference type="EMBL" id="CP060635">
    <property type="protein sequence ID" value="QNM09864.1"/>
    <property type="molecule type" value="Genomic_DNA"/>
</dbReference>
<reference evidence="2 3" key="1">
    <citation type="submission" date="2020-08" db="EMBL/GenBank/DDBJ databases">
        <authorList>
            <person name="Liu C."/>
            <person name="Sun Q."/>
        </authorList>
    </citation>
    <scope>NUCLEOTIDE SEQUENCE [LARGE SCALE GENOMIC DNA]</scope>
    <source>
        <strain evidence="2 3">NSJ-29</strain>
    </source>
</reference>
<sequence length="125" mass="12881">MTGKSTLLKITSVLLIVFGAMAVLMNGIALAGMNVLNQWALAMGGASLPLGVYIFSLLASALELAAGIMGLAWKSRGVLMGIGMAVVIVAFISLIVNTVVDGFQVMNLLSLILPVLYVAGAVKSE</sequence>
<dbReference type="Proteomes" id="UP000515860">
    <property type="component" value="Chromosome"/>
</dbReference>
<evidence type="ECO:0000256" key="1">
    <source>
        <dbReference type="SAM" id="Phobius"/>
    </source>
</evidence>
<evidence type="ECO:0000313" key="3">
    <source>
        <dbReference type="Proteomes" id="UP000515860"/>
    </source>
</evidence>
<name>A0A7G9GGD2_9FIRM</name>
<dbReference type="AlphaFoldDB" id="A0A7G9GGD2"/>
<feature type="transmembrane region" description="Helical" evidence="1">
    <location>
        <begin position="102"/>
        <end position="122"/>
    </location>
</feature>
<evidence type="ECO:0008006" key="4">
    <source>
        <dbReference type="Google" id="ProtNLM"/>
    </source>
</evidence>
<keyword evidence="3" id="KW-1185">Reference proteome</keyword>